<accession>A0ACD4NKI8</accession>
<keyword evidence="2" id="KW-1185">Reference proteome</keyword>
<sequence length="117" mass="13371">MDDGIGWRTRLNREFESQFPQGTFHFAVGNGWSELLGEVFRRVDAVEDEEERVFFAWADIKEKWGLLRLTHNGSDRVDDICDWAEAASERICDGCGLSGRLRKDGLWRVRCDACAGS</sequence>
<gene>
    <name evidence="1" type="ORF">OXU80_20820</name>
</gene>
<dbReference type="EMBL" id="CP113520">
    <property type="protein sequence ID" value="WAJ27272.1"/>
    <property type="molecule type" value="Genomic_DNA"/>
</dbReference>
<reference evidence="1" key="1">
    <citation type="submission" date="2022-11" db="EMBL/GenBank/DDBJ databases">
        <title>beta-Carotene-producing bacterium, Jeongeuplla avenae sp. nov., alleviates the salt stress of Arabidopsis seedlings.</title>
        <authorList>
            <person name="Jiang L."/>
            <person name="Lee J."/>
        </authorList>
    </citation>
    <scope>NUCLEOTIDE SEQUENCE</scope>
    <source>
        <strain evidence="1">DY_R2A_6</strain>
    </source>
</reference>
<evidence type="ECO:0000313" key="2">
    <source>
        <dbReference type="Proteomes" id="UP001163223"/>
    </source>
</evidence>
<evidence type="ECO:0000313" key="1">
    <source>
        <dbReference type="EMBL" id="WAJ27272.1"/>
    </source>
</evidence>
<organism evidence="1 2">
    <name type="scientific">Antarcticirhabdus aurantiaca</name>
    <dbReference type="NCBI Taxonomy" id="2606717"/>
    <lineage>
        <taxon>Bacteria</taxon>
        <taxon>Pseudomonadati</taxon>
        <taxon>Pseudomonadota</taxon>
        <taxon>Alphaproteobacteria</taxon>
        <taxon>Hyphomicrobiales</taxon>
        <taxon>Aurantimonadaceae</taxon>
        <taxon>Antarcticirhabdus</taxon>
    </lineage>
</organism>
<protein>
    <submittedName>
        <fullName evidence="1">Uncharacterized protein</fullName>
    </submittedName>
</protein>
<proteinExistence type="predicted"/>
<dbReference type="Proteomes" id="UP001163223">
    <property type="component" value="Chromosome"/>
</dbReference>
<name>A0ACD4NKI8_9HYPH</name>